<name>A0ABP0JJS3_9DINO</name>
<evidence type="ECO:0000313" key="1">
    <source>
        <dbReference type="EMBL" id="CAK9014650.1"/>
    </source>
</evidence>
<organism evidence="1 2">
    <name type="scientific">Durusdinium trenchii</name>
    <dbReference type="NCBI Taxonomy" id="1381693"/>
    <lineage>
        <taxon>Eukaryota</taxon>
        <taxon>Sar</taxon>
        <taxon>Alveolata</taxon>
        <taxon>Dinophyceae</taxon>
        <taxon>Suessiales</taxon>
        <taxon>Symbiodiniaceae</taxon>
        <taxon>Durusdinium</taxon>
    </lineage>
</organism>
<gene>
    <name evidence="1" type="ORF">CCMP2556_LOCUS11781</name>
</gene>
<evidence type="ECO:0000313" key="2">
    <source>
        <dbReference type="Proteomes" id="UP001642484"/>
    </source>
</evidence>
<sequence length="184" mass="20513">MRRGCHVLILVLYPLLEYALCHLCSMHVFIGPSTHCRTQRVARAWGSLTPEQRRTPGGGATHLAEFLFETAQLTPCRYIVNGLAILETTADLRAGRADININTSPNGRTVLQLKARDGSFQVKLDADAIVAIELEDSDTVAPGLFRFVDAQGRRHLTVLMLGDDVDARFQIMLGRWTSRVRLKE</sequence>
<comment type="caution">
    <text evidence="1">The sequence shown here is derived from an EMBL/GenBank/DDBJ whole genome shotgun (WGS) entry which is preliminary data.</text>
</comment>
<accession>A0ABP0JJS3</accession>
<dbReference type="Proteomes" id="UP001642484">
    <property type="component" value="Unassembled WGS sequence"/>
</dbReference>
<keyword evidence="2" id="KW-1185">Reference proteome</keyword>
<dbReference type="EMBL" id="CAXAMN010005581">
    <property type="protein sequence ID" value="CAK9014650.1"/>
    <property type="molecule type" value="Genomic_DNA"/>
</dbReference>
<reference evidence="1 2" key="1">
    <citation type="submission" date="2024-02" db="EMBL/GenBank/DDBJ databases">
        <authorList>
            <person name="Chen Y."/>
            <person name="Shah S."/>
            <person name="Dougan E. K."/>
            <person name="Thang M."/>
            <person name="Chan C."/>
        </authorList>
    </citation>
    <scope>NUCLEOTIDE SEQUENCE [LARGE SCALE GENOMIC DNA]</scope>
</reference>
<protein>
    <submittedName>
        <fullName evidence="1">Uncharacterized protein</fullName>
    </submittedName>
</protein>
<proteinExistence type="predicted"/>